<name>E1T9V2_BURSG</name>
<dbReference type="Pfam" id="PF01261">
    <property type="entry name" value="AP_endonuc_2"/>
    <property type="match status" value="1"/>
</dbReference>
<evidence type="ECO:0000259" key="1">
    <source>
        <dbReference type="Pfam" id="PF01261"/>
    </source>
</evidence>
<feature type="domain" description="Xylose isomerase-like TIM barrel" evidence="1">
    <location>
        <begin position="29"/>
        <end position="208"/>
    </location>
</feature>
<protein>
    <submittedName>
        <fullName evidence="2">Xylose isomerase domain-containing protein TIM barrel</fullName>
    </submittedName>
</protein>
<dbReference type="OrthoDB" id="2237247at2"/>
<dbReference type="HOGENOM" id="CLU_068005_0_0_4"/>
<dbReference type="InterPro" id="IPR036237">
    <property type="entry name" value="Xyl_isomerase-like_sf"/>
</dbReference>
<accession>E1T9V2</accession>
<reference evidence="2" key="1">
    <citation type="submission" date="2010-09" db="EMBL/GenBank/DDBJ databases">
        <title>Complete sequence of chromosome1 of Burkholderia sp. CCGE1003.</title>
        <authorList>
            <consortium name="US DOE Joint Genome Institute"/>
            <person name="Lucas S."/>
            <person name="Copeland A."/>
            <person name="Lapidus A."/>
            <person name="Cheng J.-F."/>
            <person name="Bruce D."/>
            <person name="Goodwin L."/>
            <person name="Pitluck S."/>
            <person name="Daligault H."/>
            <person name="Davenport K."/>
            <person name="Detter J.C."/>
            <person name="Han C."/>
            <person name="Tapia R."/>
            <person name="Land M."/>
            <person name="Hauser L."/>
            <person name="Jeffries C."/>
            <person name="Kyrpides N."/>
            <person name="Ivanova N."/>
            <person name="Ovchinnikova G."/>
            <person name="Martinez-Romero E."/>
            <person name="Rogel M.A."/>
            <person name="Auchtung J."/>
            <person name="Tiedje J.M."/>
            <person name="Woyke T."/>
        </authorList>
    </citation>
    <scope>NUCLEOTIDE SEQUENCE</scope>
    <source>
        <strain evidence="2">CCGE1003</strain>
    </source>
</reference>
<dbReference type="SUPFAM" id="SSF51658">
    <property type="entry name" value="Xylose isomerase-like"/>
    <property type="match status" value="1"/>
</dbReference>
<dbReference type="AlphaFoldDB" id="E1T9V2"/>
<dbReference type="EMBL" id="CP002217">
    <property type="protein sequence ID" value="ADN57840.1"/>
    <property type="molecule type" value="Genomic_DNA"/>
</dbReference>
<dbReference type="eggNOG" id="COG1082">
    <property type="taxonomic scope" value="Bacteria"/>
</dbReference>
<gene>
    <name evidence="2" type="ordered locus">BC1003_1874</name>
</gene>
<dbReference type="Gene3D" id="3.20.20.150">
    <property type="entry name" value="Divalent-metal-dependent TIM barrel enzymes"/>
    <property type="match status" value="1"/>
</dbReference>
<dbReference type="STRING" id="640512.BC1003_1874"/>
<proteinExistence type="predicted"/>
<dbReference type="KEGG" id="bgf:BC1003_1874"/>
<keyword evidence="2" id="KW-0413">Isomerase</keyword>
<dbReference type="InterPro" id="IPR013022">
    <property type="entry name" value="Xyl_isomerase-like_TIM-brl"/>
</dbReference>
<organism evidence="2">
    <name type="scientific">Burkholderia sp. (strain CCGE1003)</name>
    <dbReference type="NCBI Taxonomy" id="640512"/>
    <lineage>
        <taxon>Bacteria</taxon>
        <taxon>Pseudomonadati</taxon>
        <taxon>Pseudomonadota</taxon>
        <taxon>Betaproteobacteria</taxon>
        <taxon>Burkholderiales</taxon>
        <taxon>Burkholderiaceae</taxon>
        <taxon>Burkholderia</taxon>
    </lineage>
</organism>
<dbReference type="GO" id="GO:0016853">
    <property type="term" value="F:isomerase activity"/>
    <property type="evidence" value="ECO:0007669"/>
    <property type="project" value="UniProtKB-KW"/>
</dbReference>
<sequence>MSNAVEIAIVASAFGADAVRVSGHRKWAEASRRAGAAGFEVRRELFGDEADAAPARLAALGEQIAELGLWSVYSTPSSLYTDHGQLDAATLRRSLDEAAALGARFVKLQLGGFVSEAYGDAIAAQLRGADVRLVAENGQLAQGGSLRQFVDLFAALEKEGHAGLVGMTFDVGNWAWCGVPALDAAVALAPYVEYVHCKSAAGEGARRFAAAPAADDARFAAVLEQLPRDVPRGIEFPLDAACIDEDATRRVAWLAAA</sequence>
<evidence type="ECO:0000313" key="2">
    <source>
        <dbReference type="EMBL" id="ADN57840.1"/>
    </source>
</evidence>